<dbReference type="STRING" id="1220579.GCA_001571345_02447"/>
<organism evidence="2 3">
    <name type="scientific">Komagataeibacter xylinus</name>
    <name type="common">Gluconacetobacter xylinus</name>
    <dbReference type="NCBI Taxonomy" id="28448"/>
    <lineage>
        <taxon>Bacteria</taxon>
        <taxon>Pseudomonadati</taxon>
        <taxon>Pseudomonadota</taxon>
        <taxon>Alphaproteobacteria</taxon>
        <taxon>Acetobacterales</taxon>
        <taxon>Acetobacteraceae</taxon>
        <taxon>Komagataeibacter</taxon>
    </lineage>
</organism>
<dbReference type="GO" id="GO:0009295">
    <property type="term" value="C:nucleoid"/>
    <property type="evidence" value="ECO:0007669"/>
    <property type="project" value="UniProtKB-SubCell"/>
</dbReference>
<dbReference type="RefSeq" id="WP_061275334.1">
    <property type="nucleotide sequence ID" value="NZ_CBCRXN010000125.1"/>
</dbReference>
<dbReference type="CDD" id="cd16320">
    <property type="entry name" value="MraZ_N"/>
    <property type="match status" value="1"/>
</dbReference>
<dbReference type="GO" id="GO:0003700">
    <property type="term" value="F:DNA-binding transcription factor activity"/>
    <property type="evidence" value="ECO:0007669"/>
    <property type="project" value="UniProtKB-UniRule"/>
</dbReference>
<accession>A0A318PFV4</accession>
<keyword evidence="1" id="KW-0804">Transcription</keyword>
<sequence length="158" mass="17202">MSVFLGTHQNRLDAKGRVSIPSAFRAALRARAKSGEPLAILRPSHLHPCLEAWPADAFAALTRPLDEMDIFSQDHDDLATALYADAYPFEADREGRILLPESLRAHAGLTDQATFMGLGRTFQIWEPQAASARRADARLRARSLTTGRGVPPATGTPS</sequence>
<dbReference type="InterPro" id="IPR035644">
    <property type="entry name" value="MraZ_C"/>
</dbReference>
<dbReference type="GO" id="GO:0000976">
    <property type="term" value="F:transcription cis-regulatory region binding"/>
    <property type="evidence" value="ECO:0007669"/>
    <property type="project" value="TreeGrafter"/>
</dbReference>
<dbReference type="HAMAP" id="MF_01008">
    <property type="entry name" value="MraZ"/>
    <property type="match status" value="1"/>
</dbReference>
<dbReference type="InterPro" id="IPR007159">
    <property type="entry name" value="SpoVT-AbrB_dom"/>
</dbReference>
<keyword evidence="1" id="KW-0963">Cytoplasm</keyword>
<name>A0A318PFV4_KOMXY</name>
<dbReference type="GO" id="GO:0005737">
    <property type="term" value="C:cytoplasm"/>
    <property type="evidence" value="ECO:0007669"/>
    <property type="project" value="UniProtKB-UniRule"/>
</dbReference>
<dbReference type="CDD" id="cd16321">
    <property type="entry name" value="MraZ_C"/>
    <property type="match status" value="1"/>
</dbReference>
<gene>
    <name evidence="1" type="primary">mraZ</name>
    <name evidence="2" type="ORF">CFR75_13930</name>
</gene>
<comment type="subunit">
    <text evidence="1">Forms oligomers.</text>
</comment>
<keyword evidence="2" id="KW-0131">Cell cycle</keyword>
<evidence type="ECO:0000313" key="2">
    <source>
        <dbReference type="EMBL" id="PYD55884.1"/>
    </source>
</evidence>
<dbReference type="PANTHER" id="PTHR34701">
    <property type="entry name" value="TRANSCRIPTIONAL REGULATOR MRAZ"/>
    <property type="match status" value="1"/>
</dbReference>
<keyword evidence="1" id="KW-0805">Transcription regulation</keyword>
<dbReference type="GO" id="GO:0051301">
    <property type="term" value="P:cell division"/>
    <property type="evidence" value="ECO:0007669"/>
    <property type="project" value="UniProtKB-KW"/>
</dbReference>
<comment type="subcellular location">
    <subcellularLocation>
        <location evidence="1">Cytoplasm</location>
        <location evidence="1">Nucleoid</location>
    </subcellularLocation>
</comment>
<dbReference type="NCBIfam" id="NF001477">
    <property type="entry name" value="PRK00326.2-4"/>
    <property type="match status" value="1"/>
</dbReference>
<dbReference type="Proteomes" id="UP000248257">
    <property type="component" value="Unassembled WGS sequence"/>
</dbReference>
<evidence type="ECO:0000313" key="3">
    <source>
        <dbReference type="Proteomes" id="UP000248257"/>
    </source>
</evidence>
<reference evidence="2 3" key="1">
    <citation type="submission" date="2017-07" db="EMBL/GenBank/DDBJ databases">
        <title>A draft genome sequence of Komagataeibacter xylinus LMG 1515.</title>
        <authorList>
            <person name="Skraban J."/>
            <person name="Cleenwerck I."/>
            <person name="Vandamme P."/>
            <person name="Trcek J."/>
        </authorList>
    </citation>
    <scope>NUCLEOTIDE SEQUENCE [LARGE SCALE GENOMIC DNA]</scope>
    <source>
        <strain evidence="2 3">LMG 1515</strain>
    </source>
</reference>
<protein>
    <recommendedName>
        <fullName evidence="1">Transcriptional regulator MraZ</fullName>
    </recommendedName>
</protein>
<dbReference type="PROSITE" id="PS51740">
    <property type="entry name" value="SPOVT_ABRB"/>
    <property type="match status" value="2"/>
</dbReference>
<dbReference type="AlphaFoldDB" id="A0A318PFV4"/>
<dbReference type="InterPro" id="IPR003444">
    <property type="entry name" value="MraZ"/>
</dbReference>
<evidence type="ECO:0000256" key="1">
    <source>
        <dbReference type="HAMAP-Rule" id="MF_01008"/>
    </source>
</evidence>
<dbReference type="OrthoDB" id="9807753at2"/>
<dbReference type="GO" id="GO:2000143">
    <property type="term" value="P:negative regulation of DNA-templated transcription initiation"/>
    <property type="evidence" value="ECO:0007669"/>
    <property type="project" value="TreeGrafter"/>
</dbReference>
<keyword evidence="2" id="KW-0132">Cell division</keyword>
<dbReference type="InterPro" id="IPR020603">
    <property type="entry name" value="MraZ_dom"/>
</dbReference>
<dbReference type="Pfam" id="PF02381">
    <property type="entry name" value="MraZ"/>
    <property type="match status" value="2"/>
</dbReference>
<keyword evidence="1" id="KW-0238">DNA-binding</keyword>
<dbReference type="InterPro" id="IPR035642">
    <property type="entry name" value="MraZ_N"/>
</dbReference>
<proteinExistence type="inferred from homology"/>
<dbReference type="PANTHER" id="PTHR34701:SF1">
    <property type="entry name" value="TRANSCRIPTIONAL REGULATOR MRAZ"/>
    <property type="match status" value="1"/>
</dbReference>
<comment type="caution">
    <text evidence="2">The sequence shown here is derived from an EMBL/GenBank/DDBJ whole genome shotgun (WGS) entry which is preliminary data.</text>
</comment>
<keyword evidence="3" id="KW-1185">Reference proteome</keyword>
<dbReference type="InterPro" id="IPR037914">
    <property type="entry name" value="SpoVT-AbrB_sf"/>
</dbReference>
<dbReference type="Gene3D" id="3.40.1550.20">
    <property type="entry name" value="Transcriptional regulator MraZ domain"/>
    <property type="match status" value="1"/>
</dbReference>
<dbReference type="EMBL" id="NKUC01000042">
    <property type="protein sequence ID" value="PYD55884.1"/>
    <property type="molecule type" value="Genomic_DNA"/>
</dbReference>
<dbReference type="InterPro" id="IPR038619">
    <property type="entry name" value="MraZ_sf"/>
</dbReference>
<dbReference type="SUPFAM" id="SSF89447">
    <property type="entry name" value="AbrB/MazE/MraZ-like"/>
    <property type="match status" value="1"/>
</dbReference>
<comment type="similarity">
    <text evidence="1">Belongs to the MraZ family.</text>
</comment>